<dbReference type="PANTHER" id="PTHR45677">
    <property type="entry name" value="GLUTAMATE DECARBOXYLASE-RELATED"/>
    <property type="match status" value="1"/>
</dbReference>
<evidence type="ECO:0000313" key="3">
    <source>
        <dbReference type="Proteomes" id="UP000708208"/>
    </source>
</evidence>
<evidence type="ECO:0000256" key="1">
    <source>
        <dbReference type="ARBA" id="ARBA00022793"/>
    </source>
</evidence>
<keyword evidence="1" id="KW-0210">Decarboxylase</keyword>
<sequence>DFVIQKCLNTSHRYFLNQLYGAVHPVGLAGAYIVEKMNTNQHTYEVAPVFVLTEKIMLKKLRQ</sequence>
<evidence type="ECO:0000313" key="2">
    <source>
        <dbReference type="EMBL" id="CAG7825456.1"/>
    </source>
</evidence>
<keyword evidence="3" id="KW-1185">Reference proteome</keyword>
<dbReference type="GO" id="GO:0005737">
    <property type="term" value="C:cytoplasm"/>
    <property type="evidence" value="ECO:0007669"/>
    <property type="project" value="TreeGrafter"/>
</dbReference>
<dbReference type="EMBL" id="CAJVCH010536340">
    <property type="protein sequence ID" value="CAG7825456.1"/>
    <property type="molecule type" value="Genomic_DNA"/>
</dbReference>
<feature type="non-terminal residue" evidence="2">
    <location>
        <position position="1"/>
    </location>
</feature>
<comment type="caution">
    <text evidence="2">The sequence shown here is derived from an EMBL/GenBank/DDBJ whole genome shotgun (WGS) entry which is preliminary data.</text>
</comment>
<protein>
    <submittedName>
        <fullName evidence="2">Uncharacterized protein</fullName>
    </submittedName>
</protein>
<feature type="non-terminal residue" evidence="2">
    <location>
        <position position="63"/>
    </location>
</feature>
<accession>A0A8J2L3D3</accession>
<proteinExistence type="predicted"/>
<dbReference type="PANTHER" id="PTHR45677:SF8">
    <property type="entry name" value="CYSTEINE SULFINIC ACID DECARBOXYLASE"/>
    <property type="match status" value="1"/>
</dbReference>
<dbReference type="OrthoDB" id="392571at2759"/>
<name>A0A8J2L3D3_9HEXA</name>
<gene>
    <name evidence="2" type="ORF">AFUS01_LOCUS35564</name>
</gene>
<reference evidence="2" key="1">
    <citation type="submission" date="2021-06" db="EMBL/GenBank/DDBJ databases">
        <authorList>
            <person name="Hodson N. C."/>
            <person name="Mongue J. A."/>
            <person name="Jaron S. K."/>
        </authorList>
    </citation>
    <scope>NUCLEOTIDE SEQUENCE</scope>
</reference>
<keyword evidence="1" id="KW-0456">Lyase</keyword>
<organism evidence="2 3">
    <name type="scientific">Allacma fusca</name>
    <dbReference type="NCBI Taxonomy" id="39272"/>
    <lineage>
        <taxon>Eukaryota</taxon>
        <taxon>Metazoa</taxon>
        <taxon>Ecdysozoa</taxon>
        <taxon>Arthropoda</taxon>
        <taxon>Hexapoda</taxon>
        <taxon>Collembola</taxon>
        <taxon>Symphypleona</taxon>
        <taxon>Sminthuridae</taxon>
        <taxon>Allacma</taxon>
    </lineage>
</organism>
<dbReference type="AlphaFoldDB" id="A0A8J2L3D3"/>
<dbReference type="Proteomes" id="UP000708208">
    <property type="component" value="Unassembled WGS sequence"/>
</dbReference>
<dbReference type="GO" id="GO:0016831">
    <property type="term" value="F:carboxy-lyase activity"/>
    <property type="evidence" value="ECO:0007669"/>
    <property type="project" value="UniProtKB-KW"/>
</dbReference>